<accession>A0A1M6P0A8</accession>
<feature type="domain" description="ABC transmembrane type-1" evidence="8">
    <location>
        <begin position="105"/>
        <end position="295"/>
    </location>
</feature>
<evidence type="ECO:0000256" key="1">
    <source>
        <dbReference type="ARBA" id="ARBA00004651"/>
    </source>
</evidence>
<dbReference type="SUPFAM" id="SSF161098">
    <property type="entry name" value="MetI-like"/>
    <property type="match status" value="1"/>
</dbReference>
<keyword evidence="2 7" id="KW-0813">Transport</keyword>
<dbReference type="Pfam" id="PF00528">
    <property type="entry name" value="BPD_transp_1"/>
    <property type="match status" value="1"/>
</dbReference>
<evidence type="ECO:0000256" key="2">
    <source>
        <dbReference type="ARBA" id="ARBA00022448"/>
    </source>
</evidence>
<dbReference type="InterPro" id="IPR000515">
    <property type="entry name" value="MetI-like"/>
</dbReference>
<feature type="transmembrane region" description="Helical" evidence="7">
    <location>
        <begin position="154"/>
        <end position="178"/>
    </location>
</feature>
<dbReference type="STRING" id="1121301.SAMN02745912_01964"/>
<evidence type="ECO:0000256" key="5">
    <source>
        <dbReference type="ARBA" id="ARBA00022989"/>
    </source>
</evidence>
<dbReference type="PANTHER" id="PTHR43386:SF26">
    <property type="entry name" value="ABC TRANSPORTER PERMEASE PROTEIN"/>
    <property type="match status" value="1"/>
</dbReference>
<dbReference type="CDD" id="cd06261">
    <property type="entry name" value="TM_PBP2"/>
    <property type="match status" value="1"/>
</dbReference>
<dbReference type="Gene3D" id="1.10.3720.10">
    <property type="entry name" value="MetI-like"/>
    <property type="match status" value="1"/>
</dbReference>
<evidence type="ECO:0000313" key="9">
    <source>
        <dbReference type="EMBL" id="SHK01333.1"/>
    </source>
</evidence>
<evidence type="ECO:0000259" key="8">
    <source>
        <dbReference type="PROSITE" id="PS50928"/>
    </source>
</evidence>
<comment type="subcellular location">
    <subcellularLocation>
        <location evidence="1 7">Cell membrane</location>
        <topology evidence="1 7">Multi-pass membrane protein</topology>
    </subcellularLocation>
</comment>
<protein>
    <submittedName>
        <fullName evidence="9">Peptide/nickel transport system permease protein</fullName>
    </submittedName>
</protein>
<dbReference type="EMBL" id="FRAG01000020">
    <property type="protein sequence ID" value="SHK01333.1"/>
    <property type="molecule type" value="Genomic_DNA"/>
</dbReference>
<proteinExistence type="inferred from homology"/>
<dbReference type="InterPro" id="IPR025966">
    <property type="entry name" value="OppC_N"/>
</dbReference>
<dbReference type="AlphaFoldDB" id="A0A1M6P0A8"/>
<dbReference type="RefSeq" id="WP_073149369.1">
    <property type="nucleotide sequence ID" value="NZ_FRAG01000020.1"/>
</dbReference>
<evidence type="ECO:0000256" key="6">
    <source>
        <dbReference type="ARBA" id="ARBA00023136"/>
    </source>
</evidence>
<keyword evidence="3" id="KW-1003">Cell membrane</keyword>
<feature type="transmembrane region" description="Helical" evidence="7">
    <location>
        <begin position="218"/>
        <end position="239"/>
    </location>
</feature>
<comment type="similarity">
    <text evidence="7">Belongs to the binding-protein-dependent transport system permease family.</text>
</comment>
<evidence type="ECO:0000256" key="4">
    <source>
        <dbReference type="ARBA" id="ARBA00022692"/>
    </source>
</evidence>
<dbReference type="InterPro" id="IPR035906">
    <property type="entry name" value="MetI-like_sf"/>
</dbReference>
<feature type="transmembrane region" description="Helical" evidence="7">
    <location>
        <begin position="273"/>
        <end position="295"/>
    </location>
</feature>
<dbReference type="OrthoDB" id="1708366at2"/>
<feature type="transmembrane region" description="Helical" evidence="7">
    <location>
        <begin position="109"/>
        <end position="134"/>
    </location>
</feature>
<dbReference type="PROSITE" id="PS50928">
    <property type="entry name" value="ABC_TM1"/>
    <property type="match status" value="1"/>
</dbReference>
<name>A0A1M6P0A8_PARC5</name>
<sequence>MSIQVETSNKSQEKVNKWKSFLESEFFHNYKKSPTAIIGSIIVIVVLLIAILGPFFTVQNPYDMSNIDLNNAYKPPAWDEGGEAKFFLGTDQQGRDIFSAIVYGSRVSLIIGIAGTFLASAIGIVLGLIAGYFGGKIDAIIMRIADIQLSFPTMLIAIFLMSFIGRGITNILIALSLVGWVRYARTVRGETLSVKKKEFIEATKVIGLPNFKIIFKHVLPNVFTSIIVLSTIQVGSFILTEATLSFLGLGVPVTRPSLGMLCNNGFNVLYSGLWWVSIFPGLYIMIIVFGINLLGDFLRDELNPKLK</sequence>
<dbReference type="InterPro" id="IPR050366">
    <property type="entry name" value="BP-dependent_transpt_permease"/>
</dbReference>
<evidence type="ECO:0000256" key="3">
    <source>
        <dbReference type="ARBA" id="ARBA00022475"/>
    </source>
</evidence>
<gene>
    <name evidence="9" type="ORF">SAMN02745912_01964</name>
</gene>
<keyword evidence="6 7" id="KW-0472">Membrane</keyword>
<reference evidence="9 10" key="1">
    <citation type="submission" date="2016-11" db="EMBL/GenBank/DDBJ databases">
        <authorList>
            <person name="Jaros S."/>
            <person name="Januszkiewicz K."/>
            <person name="Wedrychowicz H."/>
        </authorList>
    </citation>
    <scope>NUCLEOTIDE SEQUENCE [LARGE SCALE GENOMIC DNA]</scope>
    <source>
        <strain evidence="9 10">DSM 15212</strain>
    </source>
</reference>
<keyword evidence="10" id="KW-1185">Reference proteome</keyword>
<evidence type="ECO:0000256" key="7">
    <source>
        <dbReference type="RuleBase" id="RU363032"/>
    </source>
</evidence>
<dbReference type="PANTHER" id="PTHR43386">
    <property type="entry name" value="OLIGOPEPTIDE TRANSPORT SYSTEM PERMEASE PROTEIN APPC"/>
    <property type="match status" value="1"/>
</dbReference>
<dbReference type="Proteomes" id="UP000184465">
    <property type="component" value="Unassembled WGS sequence"/>
</dbReference>
<keyword evidence="5 7" id="KW-1133">Transmembrane helix</keyword>
<dbReference type="Pfam" id="PF12911">
    <property type="entry name" value="OppC_N"/>
    <property type="match status" value="1"/>
</dbReference>
<dbReference type="GO" id="GO:0005886">
    <property type="term" value="C:plasma membrane"/>
    <property type="evidence" value="ECO:0007669"/>
    <property type="project" value="UniProtKB-SubCell"/>
</dbReference>
<dbReference type="GO" id="GO:0055085">
    <property type="term" value="P:transmembrane transport"/>
    <property type="evidence" value="ECO:0007669"/>
    <property type="project" value="InterPro"/>
</dbReference>
<organism evidence="9 10">
    <name type="scientific">Paramaledivibacter caminithermalis (strain DSM 15212 / CIP 107654 / DViRD3)</name>
    <name type="common">Clostridium caminithermale</name>
    <dbReference type="NCBI Taxonomy" id="1121301"/>
    <lineage>
        <taxon>Bacteria</taxon>
        <taxon>Bacillati</taxon>
        <taxon>Bacillota</taxon>
        <taxon>Clostridia</taxon>
        <taxon>Peptostreptococcales</taxon>
        <taxon>Caminicellaceae</taxon>
        <taxon>Paramaledivibacter</taxon>
    </lineage>
</organism>
<evidence type="ECO:0000313" key="10">
    <source>
        <dbReference type="Proteomes" id="UP000184465"/>
    </source>
</evidence>
<feature type="transmembrane region" description="Helical" evidence="7">
    <location>
        <begin position="36"/>
        <end position="56"/>
    </location>
</feature>
<keyword evidence="4 7" id="KW-0812">Transmembrane</keyword>